<keyword evidence="4" id="KW-0732">Signal</keyword>
<evidence type="ECO:0000256" key="7">
    <source>
        <dbReference type="ARBA" id="ARBA00023180"/>
    </source>
</evidence>
<evidence type="ECO:0000256" key="5">
    <source>
        <dbReference type="ARBA" id="ARBA00023030"/>
    </source>
</evidence>
<name>A0A132AIE7_SARSC</name>
<evidence type="ECO:0000256" key="4">
    <source>
        <dbReference type="ARBA" id="ARBA00022729"/>
    </source>
</evidence>
<dbReference type="GO" id="GO:0008083">
    <property type="term" value="F:growth factor activity"/>
    <property type="evidence" value="ECO:0007669"/>
    <property type="project" value="UniProtKB-KW"/>
</dbReference>
<accession>A0A132AIE7</accession>
<dbReference type="PANTHER" id="PTHR11848:SF310">
    <property type="entry name" value="PROTEIN 60A-RELATED"/>
    <property type="match status" value="1"/>
</dbReference>
<dbReference type="InterPro" id="IPR001111">
    <property type="entry name" value="TGF-b_propeptide"/>
</dbReference>
<evidence type="ECO:0000256" key="3">
    <source>
        <dbReference type="ARBA" id="ARBA00022525"/>
    </source>
</evidence>
<evidence type="ECO:0000256" key="8">
    <source>
        <dbReference type="RuleBase" id="RU000354"/>
    </source>
</evidence>
<dbReference type="Proteomes" id="UP000616769">
    <property type="component" value="Unassembled WGS sequence"/>
</dbReference>
<dbReference type="Gene3D" id="2.60.120.970">
    <property type="match status" value="1"/>
</dbReference>
<evidence type="ECO:0000313" key="10">
    <source>
        <dbReference type="EMBL" id="KAF7494275.1"/>
    </source>
</evidence>
<reference evidence="12" key="4">
    <citation type="submission" date="2022-06" db="UniProtKB">
        <authorList>
            <consortium name="EnsemblMetazoa"/>
        </authorList>
    </citation>
    <scope>IDENTIFICATION</scope>
</reference>
<gene>
    <name evidence="11" type="ORF">QR98_0088990</name>
    <name evidence="10" type="ORF">SSS_1836</name>
</gene>
<dbReference type="OrthoDB" id="5987191at2759"/>
<dbReference type="FunFam" id="2.10.90.10:FF:000001">
    <property type="entry name" value="Bone morphogenetic protein 4"/>
    <property type="match status" value="1"/>
</dbReference>
<keyword evidence="3" id="KW-0964">Secreted</keyword>
<keyword evidence="7" id="KW-0325">Glycoprotein</keyword>
<dbReference type="InterPro" id="IPR029034">
    <property type="entry name" value="Cystine-knot_cytokine"/>
</dbReference>
<comment type="similarity">
    <text evidence="2 8">Belongs to the TGF-beta family.</text>
</comment>
<dbReference type="PRINTS" id="PR00669">
    <property type="entry name" value="INHIBINA"/>
</dbReference>
<feature type="domain" description="TGF-beta family profile" evidence="9">
    <location>
        <begin position="334"/>
        <end position="463"/>
    </location>
</feature>
<evidence type="ECO:0000256" key="1">
    <source>
        <dbReference type="ARBA" id="ARBA00004613"/>
    </source>
</evidence>
<keyword evidence="6" id="KW-1015">Disulfide bond</keyword>
<dbReference type="PROSITE" id="PS51362">
    <property type="entry name" value="TGF_BETA_2"/>
    <property type="match status" value="1"/>
</dbReference>
<evidence type="ECO:0000313" key="14">
    <source>
        <dbReference type="Proteomes" id="UP000616769"/>
    </source>
</evidence>
<dbReference type="VEuPathDB" id="VectorBase:SSCA007383"/>
<dbReference type="AlphaFoldDB" id="A0A132AIE7"/>
<dbReference type="SMART" id="SM00204">
    <property type="entry name" value="TGFB"/>
    <property type="match status" value="1"/>
</dbReference>
<dbReference type="OMA" id="WLTANKQ"/>
<proteinExistence type="inferred from homology"/>
<keyword evidence="13" id="KW-1185">Reference proteome</keyword>
<dbReference type="PANTHER" id="PTHR11848">
    <property type="entry name" value="TGF-BETA FAMILY"/>
    <property type="match status" value="1"/>
</dbReference>
<dbReference type="PROSITE" id="PS00250">
    <property type="entry name" value="TGF_BETA_1"/>
    <property type="match status" value="1"/>
</dbReference>
<dbReference type="InterPro" id="IPR017948">
    <property type="entry name" value="TGFb_CS"/>
</dbReference>
<dbReference type="EMBL" id="WVUK01000053">
    <property type="protein sequence ID" value="KAF7494275.1"/>
    <property type="molecule type" value="Genomic_DNA"/>
</dbReference>
<dbReference type="GO" id="GO:0005125">
    <property type="term" value="F:cytokine activity"/>
    <property type="evidence" value="ECO:0007669"/>
    <property type="project" value="TreeGrafter"/>
</dbReference>
<evidence type="ECO:0000256" key="6">
    <source>
        <dbReference type="ARBA" id="ARBA00023157"/>
    </source>
</evidence>
<dbReference type="Pfam" id="PF00688">
    <property type="entry name" value="TGFb_propeptide"/>
    <property type="match status" value="1"/>
</dbReference>
<evidence type="ECO:0000313" key="11">
    <source>
        <dbReference type="EMBL" id="KPM10345.1"/>
    </source>
</evidence>
<dbReference type="EMBL" id="JXLN01014986">
    <property type="protein sequence ID" value="KPM10345.1"/>
    <property type="molecule type" value="Genomic_DNA"/>
</dbReference>
<dbReference type="GO" id="GO:0005615">
    <property type="term" value="C:extracellular space"/>
    <property type="evidence" value="ECO:0007669"/>
    <property type="project" value="TreeGrafter"/>
</dbReference>
<dbReference type="Proteomes" id="UP000070412">
    <property type="component" value="Unassembled WGS sequence"/>
</dbReference>
<dbReference type="InterPro" id="IPR001839">
    <property type="entry name" value="TGF-b_C"/>
</dbReference>
<keyword evidence="5 8" id="KW-0339">Growth factor</keyword>
<dbReference type="Gene3D" id="2.10.90.10">
    <property type="entry name" value="Cystine-knot cytokines"/>
    <property type="match status" value="1"/>
</dbReference>
<evidence type="ECO:0000313" key="13">
    <source>
        <dbReference type="Proteomes" id="UP000070412"/>
    </source>
</evidence>
<comment type="subcellular location">
    <subcellularLocation>
        <location evidence="1">Secreted</location>
    </subcellularLocation>
</comment>
<sequence>MYQILSKQFFRINPRSLFCPSLISFVWLNILVLLSDHLKSISSSSISNPSSLHYFYTDDSLKQSVAVKMLEKLDRQELQHEILHALGLDHRPRPKKHATDESASQYLMDLYETFTVGSMATNQRSRTKEIESNQTTESIQTDFVESDIIMSFLNQIKTQRNNRYLRPNRDRRFWFNLTNIPKESTIIDADFRIYRDHKRSKYFNDHNSDEEIQITLFQLTYGLNREQIVLNFVDSIRIKNYEDGWLRMNITHSIRDWIRDPKQNLGLYLQIRMKSIAKDLSPKSIGLMNSRGFKSYQPFMTVYLKSDHDELQPPTSSQMKIFQTNRARRAVLNRKRSDTSYYDPDDRNPFLNTDDHFKSSRSCQKRSLFVSFRELNWQDWIIAPEGYTAFFCHGDCSFPMSSQMNATNHAVLQQLIHIMNRYVPKPCCAPSQLSSIMVLYFDDNSNVVLKKFKNMVVEYCGCH</sequence>
<dbReference type="CDD" id="cd13761">
    <property type="entry name" value="TGF_beta_BMP5_like"/>
    <property type="match status" value="1"/>
</dbReference>
<organism evidence="11 14">
    <name type="scientific">Sarcoptes scabiei</name>
    <name type="common">Itch mite</name>
    <name type="synonym">Acarus scabiei</name>
    <dbReference type="NCBI Taxonomy" id="52283"/>
    <lineage>
        <taxon>Eukaryota</taxon>
        <taxon>Metazoa</taxon>
        <taxon>Ecdysozoa</taxon>
        <taxon>Arthropoda</taxon>
        <taxon>Chelicerata</taxon>
        <taxon>Arachnida</taxon>
        <taxon>Acari</taxon>
        <taxon>Acariformes</taxon>
        <taxon>Sarcoptiformes</taxon>
        <taxon>Astigmata</taxon>
        <taxon>Psoroptidia</taxon>
        <taxon>Sarcoptoidea</taxon>
        <taxon>Sarcoptidae</taxon>
        <taxon>Sarcoptinae</taxon>
        <taxon>Sarcoptes</taxon>
    </lineage>
</organism>
<evidence type="ECO:0000256" key="2">
    <source>
        <dbReference type="ARBA" id="ARBA00006656"/>
    </source>
</evidence>
<reference evidence="10" key="3">
    <citation type="submission" date="2020-01" db="EMBL/GenBank/DDBJ databases">
        <authorList>
            <person name="Korhonen P.K.K."/>
            <person name="Guangxu M.G."/>
            <person name="Wang T.W."/>
            <person name="Stroehlein A.J.S."/>
            <person name="Young N.D."/>
            <person name="Ang C.-S.A."/>
            <person name="Fernando D.W.F."/>
            <person name="Lu H.L."/>
            <person name="Taylor S.T."/>
            <person name="Ehtesham M.E.M."/>
            <person name="Najaraj S.H.N."/>
            <person name="Harsha G.H.G."/>
            <person name="Madugundu A.M."/>
            <person name="Renuse S.R."/>
            <person name="Holt D.H."/>
            <person name="Pandey A.P."/>
            <person name="Papenfuss A.P."/>
            <person name="Gasser R.B.G."/>
            <person name="Fischer K.F."/>
        </authorList>
    </citation>
    <scope>NUCLEOTIDE SEQUENCE</scope>
    <source>
        <strain evidence="10">SSS_KF_BRIS2020</strain>
    </source>
</reference>
<dbReference type="EnsemblMetazoa" id="SSS_1836s_mrna">
    <property type="protein sequence ID" value="KAF7494275.1"/>
    <property type="gene ID" value="SSS_1836"/>
</dbReference>
<evidence type="ECO:0000313" key="12">
    <source>
        <dbReference type="EnsemblMetazoa" id="KAF7494275.1"/>
    </source>
</evidence>
<evidence type="ECO:0000259" key="9">
    <source>
        <dbReference type="PROSITE" id="PS51362"/>
    </source>
</evidence>
<dbReference type="Pfam" id="PF00019">
    <property type="entry name" value="TGF_beta"/>
    <property type="match status" value="1"/>
</dbReference>
<protein>
    <submittedName>
        <fullName evidence="10 11">Bone morphogenetic protein 7</fullName>
    </submittedName>
</protein>
<reference evidence="13" key="2">
    <citation type="journal article" date="2020" name="PLoS Negl. Trop. Dis.">
        <title>High-quality nuclear genome for Sarcoptes scabiei-A critical resource for a neglected parasite.</title>
        <authorList>
            <person name="Korhonen P.K."/>
            <person name="Gasser R.B."/>
            <person name="Ma G."/>
            <person name="Wang T."/>
            <person name="Stroehlein A.J."/>
            <person name="Young N.D."/>
            <person name="Ang C.S."/>
            <person name="Fernando D.D."/>
            <person name="Lu H.C."/>
            <person name="Taylor S."/>
            <person name="Reynolds S.L."/>
            <person name="Mofiz E."/>
            <person name="Najaraj S.H."/>
            <person name="Gowda H."/>
            <person name="Madugundu A."/>
            <person name="Renuse S."/>
            <person name="Holt D."/>
            <person name="Pandey A."/>
            <person name="Papenfuss A.T."/>
            <person name="Fischer K."/>
        </authorList>
    </citation>
    <scope>NUCLEOTIDE SEQUENCE [LARGE SCALE GENOMIC DNA]</scope>
</reference>
<dbReference type="SUPFAM" id="SSF57501">
    <property type="entry name" value="Cystine-knot cytokines"/>
    <property type="match status" value="1"/>
</dbReference>
<dbReference type="InterPro" id="IPR015615">
    <property type="entry name" value="TGF-beta-rel"/>
</dbReference>
<reference evidence="11 14" key="1">
    <citation type="journal article" date="2015" name="Parasit. Vectors">
        <title>Draft genome of the scabies mite.</title>
        <authorList>
            <person name="Rider S.D.Jr."/>
            <person name="Morgan M.S."/>
            <person name="Arlian L.G."/>
        </authorList>
    </citation>
    <scope>NUCLEOTIDE SEQUENCE [LARGE SCALE GENOMIC DNA]</scope>
    <source>
        <strain evidence="11">Arlian Lab</strain>
    </source>
</reference>